<feature type="region of interest" description="Disordered" evidence="1">
    <location>
        <begin position="36"/>
        <end position="95"/>
    </location>
</feature>
<reference evidence="2" key="1">
    <citation type="journal article" date="2019" name="Sci. Rep.">
        <title>Draft genome of Tanacetum cinerariifolium, the natural source of mosquito coil.</title>
        <authorList>
            <person name="Yamashiro T."/>
            <person name="Shiraishi A."/>
            <person name="Satake H."/>
            <person name="Nakayama K."/>
        </authorList>
    </citation>
    <scope>NUCLEOTIDE SEQUENCE</scope>
</reference>
<evidence type="ECO:0000313" key="2">
    <source>
        <dbReference type="EMBL" id="GFD25629.1"/>
    </source>
</evidence>
<gene>
    <name evidence="2" type="ORF">Tci_897598</name>
</gene>
<comment type="caution">
    <text evidence="2">The sequence shown here is derived from an EMBL/GenBank/DDBJ whole genome shotgun (WGS) entry which is preliminary data.</text>
</comment>
<accession>A0A699UWR9</accession>
<dbReference type="AlphaFoldDB" id="A0A699UWR9"/>
<organism evidence="2">
    <name type="scientific">Tanacetum cinerariifolium</name>
    <name type="common">Dalmatian daisy</name>
    <name type="synonym">Chrysanthemum cinerariifolium</name>
    <dbReference type="NCBI Taxonomy" id="118510"/>
    <lineage>
        <taxon>Eukaryota</taxon>
        <taxon>Viridiplantae</taxon>
        <taxon>Streptophyta</taxon>
        <taxon>Embryophyta</taxon>
        <taxon>Tracheophyta</taxon>
        <taxon>Spermatophyta</taxon>
        <taxon>Magnoliopsida</taxon>
        <taxon>eudicotyledons</taxon>
        <taxon>Gunneridae</taxon>
        <taxon>Pentapetalae</taxon>
        <taxon>asterids</taxon>
        <taxon>campanulids</taxon>
        <taxon>Asterales</taxon>
        <taxon>Asteraceae</taxon>
        <taxon>Asteroideae</taxon>
        <taxon>Anthemideae</taxon>
        <taxon>Anthemidinae</taxon>
        <taxon>Tanacetum</taxon>
    </lineage>
</organism>
<evidence type="ECO:0000256" key="1">
    <source>
        <dbReference type="SAM" id="MobiDB-lite"/>
    </source>
</evidence>
<name>A0A699UWR9_TANCI</name>
<sequence length="178" mass="20037">MLIPDAFLAEEIRATGDFKEYETVFVGVDIPIVSTQETHRSTPRAHRTPTLTASPQGKKRKQNVRKLSSPTKSEKITIRKKKQSSTLIPPLGDDRERDKVAEATILSLSLHKTTLAAEAQENITKVQEKLDEEETKKMVECNKDEESYASEFADFMINDNVDDSGTKIEPGSHKKHLE</sequence>
<feature type="non-terminal residue" evidence="2">
    <location>
        <position position="178"/>
    </location>
</feature>
<dbReference type="EMBL" id="BKCJ011362175">
    <property type="protein sequence ID" value="GFD25629.1"/>
    <property type="molecule type" value="Genomic_DNA"/>
</dbReference>
<proteinExistence type="predicted"/>
<protein>
    <submittedName>
        <fullName evidence="2">Uncharacterized protein</fullName>
    </submittedName>
</protein>